<gene>
    <name evidence="3" type="ORF">LCGC14_1265420</name>
</gene>
<keyword evidence="2" id="KW-0472">Membrane</keyword>
<feature type="region of interest" description="Disordered" evidence="1">
    <location>
        <begin position="1"/>
        <end position="20"/>
    </location>
</feature>
<protein>
    <submittedName>
        <fullName evidence="3">Uncharacterized protein</fullName>
    </submittedName>
</protein>
<keyword evidence="2" id="KW-1133">Transmembrane helix</keyword>
<feature type="transmembrane region" description="Helical" evidence="2">
    <location>
        <begin position="43"/>
        <end position="68"/>
    </location>
</feature>
<evidence type="ECO:0000256" key="1">
    <source>
        <dbReference type="SAM" id="MobiDB-lite"/>
    </source>
</evidence>
<proteinExistence type="predicted"/>
<reference evidence="3" key="1">
    <citation type="journal article" date="2015" name="Nature">
        <title>Complex archaea that bridge the gap between prokaryotes and eukaryotes.</title>
        <authorList>
            <person name="Spang A."/>
            <person name="Saw J.H."/>
            <person name="Jorgensen S.L."/>
            <person name="Zaremba-Niedzwiedzka K."/>
            <person name="Martijn J."/>
            <person name="Lind A.E."/>
            <person name="van Eijk R."/>
            <person name="Schleper C."/>
            <person name="Guy L."/>
            <person name="Ettema T.J."/>
        </authorList>
    </citation>
    <scope>NUCLEOTIDE SEQUENCE</scope>
</reference>
<name>A0A0F9LKR4_9ZZZZ</name>
<organism evidence="3">
    <name type="scientific">marine sediment metagenome</name>
    <dbReference type="NCBI Taxonomy" id="412755"/>
    <lineage>
        <taxon>unclassified sequences</taxon>
        <taxon>metagenomes</taxon>
        <taxon>ecological metagenomes</taxon>
    </lineage>
</organism>
<sequence>MAGEGWATEQRGVERREDWAAPPCGRPCEAVDDKLESLVTWKVFAWIVSGIGAVGLLAIAIMTAVVGYSQTAINVNQTAILSSKSDIRVNTFHMAVVKDYMKEIKRELRNLNGKGRGEKR</sequence>
<comment type="caution">
    <text evidence="3">The sequence shown here is derived from an EMBL/GenBank/DDBJ whole genome shotgun (WGS) entry which is preliminary data.</text>
</comment>
<dbReference type="AlphaFoldDB" id="A0A0F9LKR4"/>
<evidence type="ECO:0000313" key="3">
    <source>
        <dbReference type="EMBL" id="KKM87776.1"/>
    </source>
</evidence>
<evidence type="ECO:0000256" key="2">
    <source>
        <dbReference type="SAM" id="Phobius"/>
    </source>
</evidence>
<dbReference type="EMBL" id="LAZR01007055">
    <property type="protein sequence ID" value="KKM87776.1"/>
    <property type="molecule type" value="Genomic_DNA"/>
</dbReference>
<accession>A0A0F9LKR4</accession>
<keyword evidence="2" id="KW-0812">Transmembrane</keyword>